<dbReference type="InterPro" id="IPR000308">
    <property type="entry name" value="14-3-3"/>
</dbReference>
<protein>
    <submittedName>
        <fullName evidence="3">14-3-3-like protein GF14-B</fullName>
    </submittedName>
</protein>
<dbReference type="AlphaFoldDB" id="A0A6A3CVC3"/>
<accession>A0A6A3CVC3</accession>
<dbReference type="Gene3D" id="1.20.190.20">
    <property type="entry name" value="14-3-3 domain"/>
    <property type="match status" value="1"/>
</dbReference>
<evidence type="ECO:0000256" key="1">
    <source>
        <dbReference type="ARBA" id="ARBA00006141"/>
    </source>
</evidence>
<sequence length="271" mass="30717">MVAATTSSSRYESVYMAKLVEQAERYEEMVEFMEKVTTSADNEELTVEERNLLFVAYKNVIDARHAFWRIISSIEQKDESCGLSHRLLLELTYSGFQREKEICVTFFLAPQDKGYFILSDILQFIDDEMTSKPPASLLQENKHDPQLNLSSAATEPPFLEEEATEYVNSVHIDDDPAEIMVEETLATHHSVVSTVQETPTMPLKEPVGEAPRKTYVSIIDIPEPASQQPHHVWADVPESTSEKAVEEGLVSEEAFALINGKWNFKMDHMGI</sequence>
<evidence type="ECO:0000313" key="4">
    <source>
        <dbReference type="Proteomes" id="UP000436088"/>
    </source>
</evidence>
<dbReference type="EMBL" id="VEPZ02000094">
    <property type="protein sequence ID" value="KAE8733515.1"/>
    <property type="molecule type" value="Genomic_DNA"/>
</dbReference>
<dbReference type="SMART" id="SM00101">
    <property type="entry name" value="14_3_3"/>
    <property type="match status" value="1"/>
</dbReference>
<comment type="caution">
    <text evidence="3">The sequence shown here is derived from an EMBL/GenBank/DDBJ whole genome shotgun (WGS) entry which is preliminary data.</text>
</comment>
<dbReference type="InterPro" id="IPR023410">
    <property type="entry name" value="14-3-3_domain"/>
</dbReference>
<dbReference type="PANTHER" id="PTHR18860">
    <property type="entry name" value="14-3-3 PROTEIN"/>
    <property type="match status" value="1"/>
</dbReference>
<dbReference type="Proteomes" id="UP000436088">
    <property type="component" value="Unassembled WGS sequence"/>
</dbReference>
<evidence type="ECO:0000313" key="3">
    <source>
        <dbReference type="EMBL" id="KAE8733515.1"/>
    </source>
</evidence>
<evidence type="ECO:0000259" key="2">
    <source>
        <dbReference type="SMART" id="SM00101"/>
    </source>
</evidence>
<reference evidence="3" key="1">
    <citation type="submission" date="2019-09" db="EMBL/GenBank/DDBJ databases">
        <title>Draft genome information of white flower Hibiscus syriacus.</title>
        <authorList>
            <person name="Kim Y.-M."/>
        </authorList>
    </citation>
    <scope>NUCLEOTIDE SEQUENCE [LARGE SCALE GENOMIC DNA]</scope>
    <source>
        <strain evidence="3">YM2019G1</strain>
    </source>
</reference>
<dbReference type="Pfam" id="PF00244">
    <property type="entry name" value="14-3-3"/>
    <property type="match status" value="1"/>
</dbReference>
<keyword evidence="4" id="KW-1185">Reference proteome</keyword>
<proteinExistence type="inferred from homology"/>
<comment type="similarity">
    <text evidence="1">Belongs to the 14-3-3 family.</text>
</comment>
<gene>
    <name evidence="3" type="ORF">F3Y22_tig00001120pilonHSYRG00131</name>
</gene>
<organism evidence="3 4">
    <name type="scientific">Hibiscus syriacus</name>
    <name type="common">Rose of Sharon</name>
    <dbReference type="NCBI Taxonomy" id="106335"/>
    <lineage>
        <taxon>Eukaryota</taxon>
        <taxon>Viridiplantae</taxon>
        <taxon>Streptophyta</taxon>
        <taxon>Embryophyta</taxon>
        <taxon>Tracheophyta</taxon>
        <taxon>Spermatophyta</taxon>
        <taxon>Magnoliopsida</taxon>
        <taxon>eudicotyledons</taxon>
        <taxon>Gunneridae</taxon>
        <taxon>Pentapetalae</taxon>
        <taxon>rosids</taxon>
        <taxon>malvids</taxon>
        <taxon>Malvales</taxon>
        <taxon>Malvaceae</taxon>
        <taxon>Malvoideae</taxon>
        <taxon>Hibiscus</taxon>
    </lineage>
</organism>
<feature type="domain" description="14-3-3" evidence="2">
    <location>
        <begin position="10"/>
        <end position="231"/>
    </location>
</feature>
<name>A0A6A3CVC3_HIBSY</name>
<dbReference type="InterPro" id="IPR036815">
    <property type="entry name" value="14-3-3_dom_sf"/>
</dbReference>
<dbReference type="SUPFAM" id="SSF48445">
    <property type="entry name" value="14-3-3 protein"/>
    <property type="match status" value="1"/>
</dbReference>